<dbReference type="Proteomes" id="UP000699042">
    <property type="component" value="Unassembled WGS sequence"/>
</dbReference>
<dbReference type="EMBL" id="JAESDN010000005">
    <property type="protein sequence ID" value="KAG7050399.1"/>
    <property type="molecule type" value="Genomic_DNA"/>
</dbReference>
<organism evidence="2 3">
    <name type="scientific">Colletotrichum scovillei</name>
    <dbReference type="NCBI Taxonomy" id="1209932"/>
    <lineage>
        <taxon>Eukaryota</taxon>
        <taxon>Fungi</taxon>
        <taxon>Dikarya</taxon>
        <taxon>Ascomycota</taxon>
        <taxon>Pezizomycotina</taxon>
        <taxon>Sordariomycetes</taxon>
        <taxon>Hypocreomycetidae</taxon>
        <taxon>Glomerellales</taxon>
        <taxon>Glomerellaceae</taxon>
        <taxon>Colletotrichum</taxon>
        <taxon>Colletotrichum acutatum species complex</taxon>
    </lineage>
</organism>
<keyword evidence="3" id="KW-1185">Reference proteome</keyword>
<comment type="caution">
    <text evidence="2">The sequence shown here is derived from an EMBL/GenBank/DDBJ whole genome shotgun (WGS) entry which is preliminary data.</text>
</comment>
<feature type="region of interest" description="Disordered" evidence="1">
    <location>
        <begin position="32"/>
        <end position="64"/>
    </location>
</feature>
<accession>A0A9P7R8E7</accession>
<reference evidence="2" key="1">
    <citation type="submission" date="2021-05" db="EMBL/GenBank/DDBJ databases">
        <title>Comparative genomics of three Colletotrichum scovillei strains and genetic complementation revealed genes involved fungal growth and virulence on chili pepper.</title>
        <authorList>
            <person name="Hsieh D.-K."/>
            <person name="Chuang S.-C."/>
            <person name="Chen C.-Y."/>
            <person name="Chao Y.-T."/>
            <person name="Lu M.-Y.J."/>
            <person name="Lee M.-H."/>
            <person name="Shih M.-C."/>
        </authorList>
    </citation>
    <scope>NUCLEOTIDE SEQUENCE</scope>
    <source>
        <strain evidence="2">Coll-153</strain>
    </source>
</reference>
<evidence type="ECO:0000256" key="1">
    <source>
        <dbReference type="SAM" id="MobiDB-lite"/>
    </source>
</evidence>
<protein>
    <submittedName>
        <fullName evidence="2">Uncharacterized protein</fullName>
    </submittedName>
</protein>
<sequence length="64" mass="7290">MDHLPHLKSPKEWRPETIQRVGMEKSIGIGSDRVKNSGITPRRLERLPDATTYAIGPEQVDDEH</sequence>
<evidence type="ECO:0000313" key="3">
    <source>
        <dbReference type="Proteomes" id="UP000699042"/>
    </source>
</evidence>
<gene>
    <name evidence="2" type="ORF">JMJ77_013149</name>
</gene>
<name>A0A9P7R8E7_9PEZI</name>
<proteinExistence type="predicted"/>
<evidence type="ECO:0000313" key="2">
    <source>
        <dbReference type="EMBL" id="KAG7050399.1"/>
    </source>
</evidence>
<dbReference type="AlphaFoldDB" id="A0A9P7R8E7"/>